<dbReference type="RefSeq" id="WP_081728805.1">
    <property type="nucleotide sequence ID" value="NZ_NRRE01000035.1"/>
</dbReference>
<proteinExistence type="inferred from homology"/>
<name>A0A934V1C3_9PROT</name>
<dbReference type="Proteomes" id="UP000778970">
    <property type="component" value="Unassembled WGS sequence"/>
</dbReference>
<dbReference type="EMBL" id="NRRE01000035">
    <property type="protein sequence ID" value="MBK1699267.1"/>
    <property type="molecule type" value="Genomic_DNA"/>
</dbReference>
<dbReference type="Pfam" id="PF03401">
    <property type="entry name" value="TctC"/>
    <property type="match status" value="1"/>
</dbReference>
<evidence type="ECO:0000313" key="2">
    <source>
        <dbReference type="EMBL" id="MBK1699267.1"/>
    </source>
</evidence>
<evidence type="ECO:0000256" key="1">
    <source>
        <dbReference type="ARBA" id="ARBA00006987"/>
    </source>
</evidence>
<dbReference type="CDD" id="cd07012">
    <property type="entry name" value="PBP2_Bug_TTT"/>
    <property type="match status" value="1"/>
</dbReference>
<reference evidence="2" key="1">
    <citation type="submission" date="2017-08" db="EMBL/GenBank/DDBJ databases">
        <authorList>
            <person name="Imhoff J.F."/>
            <person name="Rahn T."/>
            <person name="Kuenzel S."/>
            <person name="Neulinger S.C."/>
        </authorList>
    </citation>
    <scope>NUCLEOTIDE SEQUENCE</scope>
    <source>
        <strain evidence="2">DSM 9154</strain>
    </source>
</reference>
<dbReference type="Gene3D" id="3.40.190.150">
    <property type="entry name" value="Bordetella uptake gene, domain 1"/>
    <property type="match status" value="1"/>
</dbReference>
<dbReference type="PIRSF" id="PIRSF017082">
    <property type="entry name" value="YflP"/>
    <property type="match status" value="1"/>
</dbReference>
<gene>
    <name evidence="2" type="ORF">CKO21_18630</name>
</gene>
<protein>
    <submittedName>
        <fullName evidence="2">Tripartite tricarboxylate transporter substrate binding protein</fullName>
    </submittedName>
</protein>
<accession>A0A934V1C3</accession>
<sequence>MTVFTAVRRAFGWARTGKDGGAWLVATAACASLALVSVPKDAAAEWQPKRPIEFVIMAGTGGGADQIARLFQSIIEKEGFSRVPVIPINKPGGSGAEALRYLQDEAGNEHVMMITLNSLFTTPQLNPNLGVDIETYTPIARMALDTFQLWVHSNSNIESLDDYIAAVKEADGSWKMGGTGKGQEDSLVTAMLEQKFGLKMTYIPFPGGGTVAKNLVGQHIDSTVNNPAEQIAFYEAGRTRPLMTMTPERLDMLPDVPTSAELGHPDLVYYMQRSIVAAPEISKEAQQWYTQLMRKVYESDRWKEYTASEGLFREWLEGEELAAYFAEEVKKHKKLLASTGEM</sequence>
<dbReference type="PANTHER" id="PTHR42928">
    <property type="entry name" value="TRICARBOXYLATE-BINDING PROTEIN"/>
    <property type="match status" value="1"/>
</dbReference>
<organism evidence="2 3">
    <name type="scientific">Rhodovibrio salinarum</name>
    <dbReference type="NCBI Taxonomy" id="1087"/>
    <lineage>
        <taxon>Bacteria</taxon>
        <taxon>Pseudomonadati</taxon>
        <taxon>Pseudomonadota</taxon>
        <taxon>Alphaproteobacteria</taxon>
        <taxon>Rhodospirillales</taxon>
        <taxon>Rhodovibrionaceae</taxon>
        <taxon>Rhodovibrio</taxon>
    </lineage>
</organism>
<dbReference type="PANTHER" id="PTHR42928:SF1">
    <property type="entry name" value="BLR4371 PROTEIN"/>
    <property type="match status" value="1"/>
</dbReference>
<comment type="similarity">
    <text evidence="1">Belongs to the UPF0065 (bug) family.</text>
</comment>
<dbReference type="Gene3D" id="3.40.190.10">
    <property type="entry name" value="Periplasmic binding protein-like II"/>
    <property type="match status" value="1"/>
</dbReference>
<comment type="caution">
    <text evidence="2">The sequence shown here is derived from an EMBL/GenBank/DDBJ whole genome shotgun (WGS) entry which is preliminary data.</text>
</comment>
<reference evidence="2" key="2">
    <citation type="journal article" date="2020" name="Microorganisms">
        <title>Osmotic Adaptation and Compatible Solute Biosynthesis of Phototrophic Bacteria as Revealed from Genome Analyses.</title>
        <authorList>
            <person name="Imhoff J.F."/>
            <person name="Rahn T."/>
            <person name="Kunzel S."/>
            <person name="Keller A."/>
            <person name="Neulinger S.C."/>
        </authorList>
    </citation>
    <scope>NUCLEOTIDE SEQUENCE</scope>
    <source>
        <strain evidence="2">DSM 9154</strain>
    </source>
</reference>
<dbReference type="InterPro" id="IPR042100">
    <property type="entry name" value="Bug_dom1"/>
</dbReference>
<evidence type="ECO:0000313" key="3">
    <source>
        <dbReference type="Proteomes" id="UP000778970"/>
    </source>
</evidence>
<keyword evidence="3" id="KW-1185">Reference proteome</keyword>
<dbReference type="InterPro" id="IPR005064">
    <property type="entry name" value="BUG"/>
</dbReference>
<dbReference type="AlphaFoldDB" id="A0A934V1C3"/>